<reference evidence="2 3" key="1">
    <citation type="journal article" date="2015" name="Stand. Genomic Sci.">
        <title>Genomic Encyclopedia of Bacterial and Archaeal Type Strains, Phase III: the genomes of soil and plant-associated and newly described type strains.</title>
        <authorList>
            <person name="Whitman W.B."/>
            <person name="Woyke T."/>
            <person name="Klenk H.P."/>
            <person name="Zhou Y."/>
            <person name="Lilburn T.G."/>
            <person name="Beck B.J."/>
            <person name="De Vos P."/>
            <person name="Vandamme P."/>
            <person name="Eisen J.A."/>
            <person name="Garrity G."/>
            <person name="Hugenholtz P."/>
            <person name="Kyrpides N.C."/>
        </authorList>
    </citation>
    <scope>NUCLEOTIDE SEQUENCE [LARGE SCALE GENOMIC DNA]</scope>
    <source>
        <strain evidence="2 3">CGMCC 1.7271</strain>
    </source>
</reference>
<evidence type="ECO:0000313" key="3">
    <source>
        <dbReference type="Proteomes" id="UP000316167"/>
    </source>
</evidence>
<dbReference type="SMART" id="SM00612">
    <property type="entry name" value="Kelch"/>
    <property type="match status" value="1"/>
</dbReference>
<dbReference type="SUPFAM" id="SSF117281">
    <property type="entry name" value="Kelch motif"/>
    <property type="match status" value="1"/>
</dbReference>
<evidence type="ECO:0000256" key="1">
    <source>
        <dbReference type="SAM" id="SignalP"/>
    </source>
</evidence>
<dbReference type="InterPro" id="IPR006652">
    <property type="entry name" value="Kelch_1"/>
</dbReference>
<feature type="signal peptide" evidence="1">
    <location>
        <begin position="1"/>
        <end position="21"/>
    </location>
</feature>
<dbReference type="InterPro" id="IPR056734">
    <property type="entry name" value="NANM"/>
</dbReference>
<dbReference type="Pfam" id="PF24996">
    <property type="entry name" value="NANM"/>
    <property type="match status" value="2"/>
</dbReference>
<dbReference type="PANTHER" id="PTHR45632">
    <property type="entry name" value="LD33804P"/>
    <property type="match status" value="1"/>
</dbReference>
<evidence type="ECO:0000313" key="2">
    <source>
        <dbReference type="EMBL" id="TWI78346.1"/>
    </source>
</evidence>
<gene>
    <name evidence="2" type="ORF">IQ13_4030</name>
</gene>
<dbReference type="InterPro" id="IPR015915">
    <property type="entry name" value="Kelch-typ_b-propeller"/>
</dbReference>
<dbReference type="Gene3D" id="2.120.10.80">
    <property type="entry name" value="Kelch-type beta propeller"/>
    <property type="match status" value="1"/>
</dbReference>
<comment type="caution">
    <text evidence="2">The sequence shown here is derived from an EMBL/GenBank/DDBJ whole genome shotgun (WGS) entry which is preliminary data.</text>
</comment>
<keyword evidence="1" id="KW-0732">Signal</keyword>
<protein>
    <submittedName>
        <fullName evidence="2">Kelch motif protein</fullName>
    </submittedName>
</protein>
<keyword evidence="3" id="KW-1185">Reference proteome</keyword>
<name>A0A562SCL4_9BACT</name>
<dbReference type="EMBL" id="VLLE01000007">
    <property type="protein sequence ID" value="TWI78346.1"/>
    <property type="molecule type" value="Genomic_DNA"/>
</dbReference>
<sequence length="382" mass="41385">MNRLHISLSLLFLMFFTANIAAQKKQKLTMQWTVAAELPVAENKTKALGVAGAVTGIHKHKLIIAGGANFPAAMPWLGGKKNYEDALYVYAKKGDGIVLQQQAKLPFTIAYAASCTTEKGIVVAGGENENGLSNKTFLLQLTNNASVFSIQHLPDLPFAVTNASITVNGQHIYLAGGETTNGVSDQLLELDLNNLAAGWKQLSTIAKQISHAVLLINEHTLYVIGGRKRNSNGISTLYNSVSAFDLLTKQWTEKKTVPYALSAGTGAVYKNQLLMFGGDKGETFHRTEELIAAINTAADEATKKKLTDEKTALQSAHPGFSKEILAYNIINDSWDVIDSIPYATPVTTTAVKWNNCFYIPSGEIKAGVRSPFILSVKPVTRK</sequence>
<organism evidence="2 3">
    <name type="scientific">Lacibacter cauensis</name>
    <dbReference type="NCBI Taxonomy" id="510947"/>
    <lineage>
        <taxon>Bacteria</taxon>
        <taxon>Pseudomonadati</taxon>
        <taxon>Bacteroidota</taxon>
        <taxon>Chitinophagia</taxon>
        <taxon>Chitinophagales</taxon>
        <taxon>Chitinophagaceae</taxon>
        <taxon>Lacibacter</taxon>
    </lineage>
</organism>
<accession>A0A562SCL4</accession>
<dbReference type="AlphaFoldDB" id="A0A562SCL4"/>
<proteinExistence type="predicted"/>
<feature type="chain" id="PRO_5021891176" evidence="1">
    <location>
        <begin position="22"/>
        <end position="382"/>
    </location>
</feature>
<dbReference type="Proteomes" id="UP000316167">
    <property type="component" value="Unassembled WGS sequence"/>
</dbReference>